<keyword evidence="1" id="KW-0812">Transmembrane</keyword>
<dbReference type="Proteomes" id="UP001596071">
    <property type="component" value="Unassembled WGS sequence"/>
</dbReference>
<evidence type="ECO:0000256" key="1">
    <source>
        <dbReference type="SAM" id="Phobius"/>
    </source>
</evidence>
<organism evidence="2 3">
    <name type="scientific">Sporosarcina koreensis</name>
    <dbReference type="NCBI Taxonomy" id="334735"/>
    <lineage>
        <taxon>Bacteria</taxon>
        <taxon>Bacillati</taxon>
        <taxon>Bacillota</taxon>
        <taxon>Bacilli</taxon>
        <taxon>Bacillales</taxon>
        <taxon>Caryophanaceae</taxon>
        <taxon>Sporosarcina</taxon>
    </lineage>
</organism>
<evidence type="ECO:0000313" key="2">
    <source>
        <dbReference type="EMBL" id="MFC5602513.1"/>
    </source>
</evidence>
<sequence>MDRLILLILASILAGFALVKVPLSGTFLAGLEPITDIIGIVAILIFSLFLIYKGLKGLLGKY</sequence>
<gene>
    <name evidence="2" type="ORF">ACFPTP_04710</name>
</gene>
<keyword evidence="1" id="KW-1133">Transmembrane helix</keyword>
<proteinExistence type="predicted"/>
<protein>
    <submittedName>
        <fullName evidence="2">Uncharacterized protein</fullName>
    </submittedName>
</protein>
<accession>A0ABW0TXE8</accession>
<dbReference type="RefSeq" id="WP_381442619.1">
    <property type="nucleotide sequence ID" value="NZ_JBHSNP010000009.1"/>
</dbReference>
<feature type="transmembrane region" description="Helical" evidence="1">
    <location>
        <begin position="33"/>
        <end position="52"/>
    </location>
</feature>
<dbReference type="EMBL" id="JBHSNP010000009">
    <property type="protein sequence ID" value="MFC5602513.1"/>
    <property type="molecule type" value="Genomic_DNA"/>
</dbReference>
<evidence type="ECO:0000313" key="3">
    <source>
        <dbReference type="Proteomes" id="UP001596071"/>
    </source>
</evidence>
<keyword evidence="3" id="KW-1185">Reference proteome</keyword>
<reference evidence="3" key="1">
    <citation type="journal article" date="2019" name="Int. J. Syst. Evol. Microbiol.">
        <title>The Global Catalogue of Microorganisms (GCM) 10K type strain sequencing project: providing services to taxonomists for standard genome sequencing and annotation.</title>
        <authorList>
            <consortium name="The Broad Institute Genomics Platform"/>
            <consortium name="The Broad Institute Genome Sequencing Center for Infectious Disease"/>
            <person name="Wu L."/>
            <person name="Ma J."/>
        </authorList>
    </citation>
    <scope>NUCLEOTIDE SEQUENCE [LARGE SCALE GENOMIC DNA]</scope>
    <source>
        <strain evidence="3">KACC 11299</strain>
    </source>
</reference>
<name>A0ABW0TXE8_9BACL</name>
<comment type="caution">
    <text evidence="2">The sequence shown here is derived from an EMBL/GenBank/DDBJ whole genome shotgun (WGS) entry which is preliminary data.</text>
</comment>
<keyword evidence="1" id="KW-0472">Membrane</keyword>